<dbReference type="EMBL" id="JBHUPB010000003">
    <property type="protein sequence ID" value="MFD2966199.1"/>
    <property type="molecule type" value="Genomic_DNA"/>
</dbReference>
<evidence type="ECO:0000313" key="1">
    <source>
        <dbReference type="EMBL" id="MFD2966199.1"/>
    </source>
</evidence>
<keyword evidence="2" id="KW-1185">Reference proteome</keyword>
<gene>
    <name evidence="1" type="ORF">ACFS7Y_02315</name>
</gene>
<sequence>MKSLKSTHRSAIEFPSNSASIDYSKTYTWQIWLLRISSKGVKTQIRTLYSWIVPNSISDNGWLSYAADSIELDGSSTKSLNVEVLKADFVGTGNVIKHCINGLMRGEYLSEIMTEESRVPNYLTNWTLVQNDGKQILADTYLVRPEVFLPVDHLLIPWQHKTTPNPIDYSIFVNQLFYLSKENLFVFDDFAINEIGKMKIIDHCRKVIKIDTGFNITRSSAPRLGNFEWFVTPLSDRFLKPLVSFYVSGNRPAESNNLCVELKPLVGQVKEILLRCRTINGEEVTLDEIRQLVWTDQMLQLQFTSGEPISEAQLTIWERSGEDSFSRIIFEQSFIYLRTSTWQMQVIGSQINSGEISLLDKLQGKKELSKKTSLAKYSRSTAAGESTIGGYKMDPWVSSSRKISEIMGRLFPEKSDAQFFSAGWDKNIERSGQLSFFEWILEKISITYAGSLMLLDPFLDKDGIEIFANSRTTNAEFHLVTCTQHRERTEEIDVKQSTGTGSDVTINTGKLTKAALNIQNACKQMHPLLRGLSLTITDLRSNDLGKKQIFHDRYLLLFNRDKQVIKGYNLSNSLQGATRKAPLLVTPIPYDVLSNVCAYVDELLTVGSELPSAKKIEHVILYPEVKESESSKFVALDASTQNCGPLSRIPDAGFLFSMLFDRGDFLHADLNTLYTELKMLNLYVDGRDTARLCNVSSSIVFVLSQKLNVMDDLDFLRLFNALGELIARSEMFKQETLNGVKHIYDFFQEFAKHVETFPRIAAKLIKYLKGYADQRYPRDRERIWQIFNSNSFQDALDISYSYLSNMGPDFFGIKYGYYYACKLLVRCFPTEARSLLESLVAAADKAEWNEGNDKVRNVLMLISAIAHRLFITRDPENQKIWLQSTDYRIRAAVAVSCFHSAASNIRDFSFDNLQQLWKSSLAKDEYIQVMAFYNANLRLKGHAQNGVIIRKTFHEVVENTPSNELIMVTLIEIFAGRLKNNWSYTISLNFLDPLIKNGRLAVLWCFNYWNLAFLSKLKFKKPYISSGSDTLQYHYCETTDVELTQTLIYYYGRMDSQNKLQKYQEWCTAIDMFWTIIRHPFARHNNHNGFSSACERVIWLVIITEILLNVKNQEVRVKMVLESFLNRYHNEITYVRAHLGENTRLHILSLSGTVQSF</sequence>
<dbReference type="RefSeq" id="WP_320183990.1">
    <property type="nucleotide sequence ID" value="NZ_CP138332.1"/>
</dbReference>
<dbReference type="NCBIfam" id="NF040700">
    <property type="entry name" value="VPA1262_N_dom"/>
    <property type="match status" value="1"/>
</dbReference>
<dbReference type="Proteomes" id="UP001597525">
    <property type="component" value="Unassembled WGS sequence"/>
</dbReference>
<accession>A0ABW6BCI8</accession>
<organism evidence="1 2">
    <name type="scientific">Sphingobacterium bambusae</name>
    <dbReference type="NCBI Taxonomy" id="662858"/>
    <lineage>
        <taxon>Bacteria</taxon>
        <taxon>Pseudomonadati</taxon>
        <taxon>Bacteroidota</taxon>
        <taxon>Sphingobacteriia</taxon>
        <taxon>Sphingobacteriales</taxon>
        <taxon>Sphingobacteriaceae</taxon>
        <taxon>Sphingobacterium</taxon>
    </lineage>
</organism>
<name>A0ABW6BCI8_9SPHI</name>
<comment type="caution">
    <text evidence="1">The sequence shown here is derived from an EMBL/GenBank/DDBJ whole genome shotgun (WGS) entry which is preliminary data.</text>
</comment>
<proteinExistence type="predicted"/>
<evidence type="ECO:0000313" key="2">
    <source>
        <dbReference type="Proteomes" id="UP001597525"/>
    </source>
</evidence>
<reference evidence="2" key="1">
    <citation type="journal article" date="2019" name="Int. J. Syst. Evol. Microbiol.">
        <title>The Global Catalogue of Microorganisms (GCM) 10K type strain sequencing project: providing services to taxonomists for standard genome sequencing and annotation.</title>
        <authorList>
            <consortium name="The Broad Institute Genomics Platform"/>
            <consortium name="The Broad Institute Genome Sequencing Center for Infectious Disease"/>
            <person name="Wu L."/>
            <person name="Ma J."/>
        </authorList>
    </citation>
    <scope>NUCLEOTIDE SEQUENCE [LARGE SCALE GENOMIC DNA]</scope>
    <source>
        <strain evidence="2">KCTC 22814</strain>
    </source>
</reference>
<protein>
    <submittedName>
        <fullName evidence="1">VPA1262 family N-terminal domain-containing protein</fullName>
    </submittedName>
</protein>